<proteinExistence type="predicted"/>
<keyword evidence="2" id="KW-1185">Reference proteome</keyword>
<protein>
    <submittedName>
        <fullName evidence="1">DUF2218 domain-containing protein</fullName>
    </submittedName>
</protein>
<dbReference type="Pfam" id="PF09981">
    <property type="entry name" value="DUF2218"/>
    <property type="match status" value="1"/>
</dbReference>
<dbReference type="OrthoDB" id="9806511at2"/>
<reference evidence="1 2" key="1">
    <citation type="submission" date="2019-04" db="EMBL/GenBank/DDBJ databases">
        <title>Taxonomy of novel Haliea sp. from mangrove soil of West Coast of India.</title>
        <authorList>
            <person name="Verma A."/>
            <person name="Kumar P."/>
            <person name="Krishnamurthi S."/>
        </authorList>
    </citation>
    <scope>NUCLEOTIDE SEQUENCE [LARGE SCALE GENOMIC DNA]</scope>
    <source>
        <strain evidence="1 2">SAOS-164</strain>
    </source>
</reference>
<sequence>MQTRATVTTANSAILLSKLCRHFAHKVPTNLAGAQGIIDFPFGRCRLAADCDRLDLAIDIRTGYEALQAEQVVGEHLLRMSRDEDLAVDWVRDDQPRASREN</sequence>
<gene>
    <name evidence="1" type="ORF">E4634_00045</name>
</gene>
<evidence type="ECO:0000313" key="2">
    <source>
        <dbReference type="Proteomes" id="UP000298050"/>
    </source>
</evidence>
<dbReference type="AlphaFoldDB" id="A0A4Z0M926"/>
<dbReference type="RefSeq" id="WP_135440562.1">
    <property type="nucleotide sequence ID" value="NZ_SRLE01000001.1"/>
</dbReference>
<accession>A0A4Z0M926</accession>
<dbReference type="EMBL" id="SRLE01000001">
    <property type="protein sequence ID" value="TGD75984.1"/>
    <property type="molecule type" value="Genomic_DNA"/>
</dbReference>
<name>A0A4Z0M926_9GAMM</name>
<dbReference type="Proteomes" id="UP000298050">
    <property type="component" value="Unassembled WGS sequence"/>
</dbReference>
<dbReference type="InterPro" id="IPR014543">
    <property type="entry name" value="UCP028291"/>
</dbReference>
<dbReference type="Gene3D" id="3.30.310.50">
    <property type="entry name" value="Alpha-D-phosphohexomutase, C-terminal domain"/>
    <property type="match status" value="1"/>
</dbReference>
<organism evidence="1 2">
    <name type="scientific">Mangrovimicrobium sediminis</name>
    <dbReference type="NCBI Taxonomy" id="2562682"/>
    <lineage>
        <taxon>Bacteria</taxon>
        <taxon>Pseudomonadati</taxon>
        <taxon>Pseudomonadota</taxon>
        <taxon>Gammaproteobacteria</taxon>
        <taxon>Cellvibrionales</taxon>
        <taxon>Halieaceae</taxon>
        <taxon>Mangrovimicrobium</taxon>
    </lineage>
</organism>
<evidence type="ECO:0000313" key="1">
    <source>
        <dbReference type="EMBL" id="TGD75984.1"/>
    </source>
</evidence>
<comment type="caution">
    <text evidence="1">The sequence shown here is derived from an EMBL/GenBank/DDBJ whole genome shotgun (WGS) entry which is preliminary data.</text>
</comment>